<evidence type="ECO:0000313" key="13">
    <source>
        <dbReference type="Proteomes" id="UP000278475"/>
    </source>
</evidence>
<dbReference type="EMBL" id="QMQV01000012">
    <property type="protein sequence ID" value="RLE50132.1"/>
    <property type="molecule type" value="Genomic_DNA"/>
</dbReference>
<accession>A0A497ESX1</accession>
<keyword evidence="5" id="KW-0809">Transit peptide</keyword>
<keyword evidence="2" id="KW-0645">Protease</keyword>
<keyword evidence="7 8" id="KW-0472">Membrane</keyword>
<keyword evidence="6 8" id="KW-1133">Transmembrane helix</keyword>
<reference evidence="12 13" key="1">
    <citation type="submission" date="2018-06" db="EMBL/GenBank/DDBJ databases">
        <title>Extensive metabolic versatility and redundancy in microbially diverse, dynamic hydrothermal sediments.</title>
        <authorList>
            <person name="Dombrowski N."/>
            <person name="Teske A."/>
            <person name="Baker B.J."/>
        </authorList>
    </citation>
    <scope>NUCLEOTIDE SEQUENCE [LARGE SCALE GENOMIC DNA]</scope>
    <source>
        <strain evidence="11">B34_G17</strain>
        <strain evidence="10">B66_G16</strain>
    </source>
</reference>
<keyword evidence="4" id="KW-0378">Hydrolase</keyword>
<evidence type="ECO:0000256" key="3">
    <source>
        <dbReference type="ARBA" id="ARBA00022692"/>
    </source>
</evidence>
<evidence type="ECO:0000256" key="8">
    <source>
        <dbReference type="SAM" id="Phobius"/>
    </source>
</evidence>
<dbReference type="GO" id="GO:0008233">
    <property type="term" value="F:peptidase activity"/>
    <property type="evidence" value="ECO:0007669"/>
    <property type="project" value="UniProtKB-KW"/>
</dbReference>
<dbReference type="Proteomes" id="UP000272051">
    <property type="component" value="Unassembled WGS sequence"/>
</dbReference>
<name>A0A497ESX1_9CREN</name>
<evidence type="ECO:0000256" key="5">
    <source>
        <dbReference type="ARBA" id="ARBA00022946"/>
    </source>
</evidence>
<dbReference type="PANTHER" id="PTHR31412:SF0">
    <property type="entry name" value="ZINC METALLOPROTEASE EGY1, CHLOROPLASTIC-RELATED"/>
    <property type="match status" value="1"/>
</dbReference>
<feature type="transmembrane region" description="Helical" evidence="8">
    <location>
        <begin position="265"/>
        <end position="291"/>
    </location>
</feature>
<proteinExistence type="predicted"/>
<feature type="transmembrane region" description="Helical" evidence="8">
    <location>
        <begin position="311"/>
        <end position="330"/>
    </location>
</feature>
<dbReference type="Proteomes" id="UP000278475">
    <property type="component" value="Unassembled WGS sequence"/>
</dbReference>
<dbReference type="AlphaFoldDB" id="A0A497ESX1"/>
<gene>
    <name evidence="10" type="ORF">DRJ31_02330</name>
    <name evidence="11" type="ORF">DRJ33_02795</name>
</gene>
<evidence type="ECO:0000313" key="10">
    <source>
        <dbReference type="EMBL" id="RLE50132.1"/>
    </source>
</evidence>
<comment type="subcellular location">
    <subcellularLocation>
        <location evidence="1">Membrane</location>
        <topology evidence="1">Multi-pass membrane protein</topology>
    </subcellularLocation>
</comment>
<feature type="transmembrane region" description="Helical" evidence="8">
    <location>
        <begin position="198"/>
        <end position="215"/>
    </location>
</feature>
<feature type="transmembrane region" description="Helical" evidence="8">
    <location>
        <begin position="221"/>
        <end position="244"/>
    </location>
</feature>
<feature type="transmembrane region" description="Helical" evidence="8">
    <location>
        <begin position="92"/>
        <end position="111"/>
    </location>
</feature>
<evidence type="ECO:0000259" key="9">
    <source>
        <dbReference type="Pfam" id="PF02163"/>
    </source>
</evidence>
<comment type="caution">
    <text evidence="10">The sequence shown here is derived from an EMBL/GenBank/DDBJ whole genome shotgun (WGS) entry which is preliminary data.</text>
</comment>
<dbReference type="InterPro" id="IPR044838">
    <property type="entry name" value="EGY1-like"/>
</dbReference>
<organism evidence="10 13">
    <name type="scientific">Thermoproteota archaeon</name>
    <dbReference type="NCBI Taxonomy" id="2056631"/>
    <lineage>
        <taxon>Archaea</taxon>
        <taxon>Thermoproteota</taxon>
    </lineage>
</organism>
<dbReference type="EMBL" id="QMQX01000035">
    <property type="protein sequence ID" value="RLE52792.1"/>
    <property type="molecule type" value="Genomic_DNA"/>
</dbReference>
<evidence type="ECO:0000256" key="6">
    <source>
        <dbReference type="ARBA" id="ARBA00022989"/>
    </source>
</evidence>
<sequence length="331" mass="36369">MDFGVPTFILAEGCETKNSFLNLYFSIKDKDVLPFLRRDKGKLIIRIFRRPLRKRRKPIWNLVLFLITVVTVMYSGIAITSGPLYSKIFGEAAVFTGAVLYAVMLMLILGLHELGHKLLSSVHRVEASLPYFIPGPPFPYGFGTFGAIIFQESPIVNRDQLFDIGFSGPIVSFFLSIIAALIGLSLSRMIPQEMATGLTPLIPPLMVMLLVRSLVPLDGYVLVMHPVLLASWIGFLVTFLNTLPAAQLDGGHMARAVVGNTGHRLLSMVSIVVLVLLGYWPMALLVILLMSRVAHPGPLDDVSPLEKSRKALFVAALFICGLSAVPLIPIM</sequence>
<dbReference type="Pfam" id="PF02163">
    <property type="entry name" value="Peptidase_M50"/>
    <property type="match status" value="1"/>
</dbReference>
<dbReference type="InterPro" id="IPR008915">
    <property type="entry name" value="Peptidase_M50"/>
</dbReference>
<evidence type="ECO:0000313" key="11">
    <source>
        <dbReference type="EMBL" id="RLE52792.1"/>
    </source>
</evidence>
<dbReference type="CDD" id="cd06160">
    <property type="entry name" value="S2P-M50_like_2"/>
    <property type="match status" value="1"/>
</dbReference>
<evidence type="ECO:0000256" key="7">
    <source>
        <dbReference type="ARBA" id="ARBA00023136"/>
    </source>
</evidence>
<dbReference type="GO" id="GO:0006508">
    <property type="term" value="P:proteolysis"/>
    <property type="evidence" value="ECO:0007669"/>
    <property type="project" value="UniProtKB-KW"/>
</dbReference>
<protein>
    <recommendedName>
        <fullName evidence="9">Peptidase M50 domain-containing protein</fullName>
    </recommendedName>
</protein>
<dbReference type="PANTHER" id="PTHR31412">
    <property type="entry name" value="ZINC METALLOPROTEASE EGY1"/>
    <property type="match status" value="1"/>
</dbReference>
<evidence type="ECO:0000256" key="2">
    <source>
        <dbReference type="ARBA" id="ARBA00022670"/>
    </source>
</evidence>
<evidence type="ECO:0000256" key="1">
    <source>
        <dbReference type="ARBA" id="ARBA00004141"/>
    </source>
</evidence>
<feature type="transmembrane region" description="Helical" evidence="8">
    <location>
        <begin position="131"/>
        <end position="150"/>
    </location>
</feature>
<feature type="transmembrane region" description="Helical" evidence="8">
    <location>
        <begin position="59"/>
        <end position="80"/>
    </location>
</feature>
<feature type="transmembrane region" description="Helical" evidence="8">
    <location>
        <begin position="170"/>
        <end position="186"/>
    </location>
</feature>
<evidence type="ECO:0000313" key="12">
    <source>
        <dbReference type="Proteomes" id="UP000272051"/>
    </source>
</evidence>
<feature type="domain" description="Peptidase M50" evidence="9">
    <location>
        <begin position="101"/>
        <end position="268"/>
    </location>
</feature>
<dbReference type="GO" id="GO:0016020">
    <property type="term" value="C:membrane"/>
    <property type="evidence" value="ECO:0007669"/>
    <property type="project" value="UniProtKB-SubCell"/>
</dbReference>
<keyword evidence="3 8" id="KW-0812">Transmembrane</keyword>
<evidence type="ECO:0000256" key="4">
    <source>
        <dbReference type="ARBA" id="ARBA00022801"/>
    </source>
</evidence>